<dbReference type="AlphaFoldDB" id="A0A2M4DGH5"/>
<keyword evidence="1" id="KW-0732">Signal</keyword>
<dbReference type="EMBL" id="GGFL01012458">
    <property type="protein sequence ID" value="MBW76636.1"/>
    <property type="molecule type" value="Transcribed_RNA"/>
</dbReference>
<feature type="chain" id="PRO_5014643325" evidence="1">
    <location>
        <begin position="18"/>
        <end position="73"/>
    </location>
</feature>
<proteinExistence type="predicted"/>
<organism evidence="2">
    <name type="scientific">Anopheles darlingi</name>
    <name type="common">Mosquito</name>
    <dbReference type="NCBI Taxonomy" id="43151"/>
    <lineage>
        <taxon>Eukaryota</taxon>
        <taxon>Metazoa</taxon>
        <taxon>Ecdysozoa</taxon>
        <taxon>Arthropoda</taxon>
        <taxon>Hexapoda</taxon>
        <taxon>Insecta</taxon>
        <taxon>Pterygota</taxon>
        <taxon>Neoptera</taxon>
        <taxon>Endopterygota</taxon>
        <taxon>Diptera</taxon>
        <taxon>Nematocera</taxon>
        <taxon>Culicoidea</taxon>
        <taxon>Culicidae</taxon>
        <taxon>Anophelinae</taxon>
        <taxon>Anopheles</taxon>
    </lineage>
</organism>
<reference evidence="2" key="1">
    <citation type="submission" date="2018-01" db="EMBL/GenBank/DDBJ databases">
        <title>An insight into the sialome of Amazonian anophelines.</title>
        <authorList>
            <person name="Ribeiro J.M."/>
            <person name="Scarpassa V."/>
            <person name="Calvo E."/>
        </authorList>
    </citation>
    <scope>NUCLEOTIDE SEQUENCE</scope>
</reference>
<protein>
    <submittedName>
        <fullName evidence="2">Putative secreted protein</fullName>
    </submittedName>
</protein>
<evidence type="ECO:0000256" key="1">
    <source>
        <dbReference type="SAM" id="SignalP"/>
    </source>
</evidence>
<accession>A0A2M4DGH5</accession>
<sequence>MLLSIDVFTPLLGLLMGDRLVAWASLRFCTNSKLLDISASFTSYVRDSVQKTTFSLSAPLKQTSAPFSTACRI</sequence>
<evidence type="ECO:0000313" key="2">
    <source>
        <dbReference type="EMBL" id="MBW76636.1"/>
    </source>
</evidence>
<name>A0A2M4DGH5_ANODA</name>
<feature type="signal peptide" evidence="1">
    <location>
        <begin position="1"/>
        <end position="17"/>
    </location>
</feature>